<proteinExistence type="predicted"/>
<dbReference type="SUPFAM" id="SSF141371">
    <property type="entry name" value="PilZ domain-like"/>
    <property type="match status" value="1"/>
</dbReference>
<feature type="domain" description="PilZ" evidence="1">
    <location>
        <begin position="105"/>
        <end position="212"/>
    </location>
</feature>
<sequence length="220" mass="25299">MDSLFPRISQILHIQVASLDEEESRQEYKTRVSDIHDNYISIEIPMNEATGRLKKLYIGDDLSVVFITEGGVKNYFNSYVLGFKEDGIRQVIIKKPDMDAISKIQRRSFLRIQAQLEIAVHLSGGVRFLALTDDVGGGGISFLCDPQWPLKMGGRLSCWLLIPYKNGTVEHANFTAEIVRVKPLETGKQLIMLKFIEISDTERQRIIRYCFERQLDFRKK</sequence>
<dbReference type="InterPro" id="IPR009926">
    <property type="entry name" value="T3SS_YcgR_PilZN"/>
</dbReference>
<dbReference type="Gene3D" id="2.40.10.220">
    <property type="entry name" value="predicted glycosyltransferase like domains"/>
    <property type="match status" value="1"/>
</dbReference>
<name>A0ABW5PCF5_9BACL</name>
<dbReference type="RefSeq" id="WP_377601138.1">
    <property type="nucleotide sequence ID" value="NZ_JBHUME010000005.1"/>
</dbReference>
<evidence type="ECO:0000259" key="1">
    <source>
        <dbReference type="Pfam" id="PF07238"/>
    </source>
</evidence>
<comment type="caution">
    <text evidence="3">The sequence shown here is derived from an EMBL/GenBank/DDBJ whole genome shotgun (WGS) entry which is preliminary data.</text>
</comment>
<dbReference type="Pfam" id="PF12945">
    <property type="entry name" value="PilZNR"/>
    <property type="match status" value="1"/>
</dbReference>
<dbReference type="Proteomes" id="UP001597541">
    <property type="component" value="Unassembled WGS sequence"/>
</dbReference>
<organism evidence="3 4">
    <name type="scientific">Paenibacillus gansuensis</name>
    <dbReference type="NCBI Taxonomy" id="306542"/>
    <lineage>
        <taxon>Bacteria</taxon>
        <taxon>Bacillati</taxon>
        <taxon>Bacillota</taxon>
        <taxon>Bacilli</taxon>
        <taxon>Bacillales</taxon>
        <taxon>Paenibacillaceae</taxon>
        <taxon>Paenibacillus</taxon>
    </lineage>
</organism>
<keyword evidence="3" id="KW-0969">Cilium</keyword>
<dbReference type="EMBL" id="JBHUME010000005">
    <property type="protein sequence ID" value="MFD2611992.1"/>
    <property type="molecule type" value="Genomic_DNA"/>
</dbReference>
<dbReference type="InterPro" id="IPR009875">
    <property type="entry name" value="PilZ_domain"/>
</dbReference>
<evidence type="ECO:0000313" key="4">
    <source>
        <dbReference type="Proteomes" id="UP001597541"/>
    </source>
</evidence>
<reference evidence="4" key="1">
    <citation type="journal article" date="2019" name="Int. J. Syst. Evol. Microbiol.">
        <title>The Global Catalogue of Microorganisms (GCM) 10K type strain sequencing project: providing services to taxonomists for standard genome sequencing and annotation.</title>
        <authorList>
            <consortium name="The Broad Institute Genomics Platform"/>
            <consortium name="The Broad Institute Genome Sequencing Center for Infectious Disease"/>
            <person name="Wu L."/>
            <person name="Ma J."/>
        </authorList>
    </citation>
    <scope>NUCLEOTIDE SEQUENCE [LARGE SCALE GENOMIC DNA]</scope>
    <source>
        <strain evidence="4">KCTC 3950</strain>
    </source>
</reference>
<dbReference type="Pfam" id="PF07238">
    <property type="entry name" value="PilZ"/>
    <property type="match status" value="1"/>
</dbReference>
<keyword evidence="3" id="KW-0966">Cell projection</keyword>
<evidence type="ECO:0000259" key="2">
    <source>
        <dbReference type="Pfam" id="PF12945"/>
    </source>
</evidence>
<gene>
    <name evidence="3" type="ORF">ACFSUF_06075</name>
</gene>
<accession>A0ABW5PCF5</accession>
<keyword evidence="4" id="KW-1185">Reference proteome</keyword>
<keyword evidence="3" id="KW-0282">Flagellum</keyword>
<protein>
    <submittedName>
        <fullName evidence="3">Flagellar brake protein</fullName>
    </submittedName>
</protein>
<feature type="domain" description="Type III secretion system flagellar brake protein YcgR PilZN" evidence="2">
    <location>
        <begin position="8"/>
        <end position="96"/>
    </location>
</feature>
<evidence type="ECO:0000313" key="3">
    <source>
        <dbReference type="EMBL" id="MFD2611992.1"/>
    </source>
</evidence>